<keyword evidence="6" id="KW-1185">Reference proteome</keyword>
<proteinExistence type="predicted"/>
<dbReference type="SUPFAM" id="SSF53756">
    <property type="entry name" value="UDP-Glycosyltransferase/glycogen phosphorylase"/>
    <property type="match status" value="1"/>
</dbReference>
<reference evidence="5 6" key="1">
    <citation type="submission" date="2018-10" db="EMBL/GenBank/DDBJ databases">
        <title>Sequencing the genomes of 1000 actinobacteria strains.</title>
        <authorList>
            <person name="Klenk H.-P."/>
        </authorList>
    </citation>
    <scope>NUCLEOTIDE SEQUENCE [LARGE SCALE GENOMIC DNA]</scope>
    <source>
        <strain evidence="5 6">DSM 44267</strain>
    </source>
</reference>
<protein>
    <submittedName>
        <fullName evidence="5">Glycosyltransferase involved in cell wall biosynthesis</fullName>
    </submittedName>
</protein>
<feature type="domain" description="Glycosyl transferase family 1" evidence="3">
    <location>
        <begin position="216"/>
        <end position="350"/>
    </location>
</feature>
<dbReference type="Proteomes" id="UP000278440">
    <property type="component" value="Unassembled WGS sequence"/>
</dbReference>
<dbReference type="AlphaFoldDB" id="A0A495Y0Y6"/>
<evidence type="ECO:0000259" key="4">
    <source>
        <dbReference type="Pfam" id="PF13439"/>
    </source>
</evidence>
<sequence length="424" mass="45235">MHAVPTPLLTPLPTPLTLGLATRRTRRPLRIGVIGPWKYPLVQPFAGGLESHVSELTARLRQLGHDVSLFAREGSTGVATGDELESGWIPSLAATRDVSMPSMAAMLEHHAYQRLLLRLVHGEAEQRFDLIHIHAVHHLPVAMAPSLPVPVIATLHTPPTAWLESTLAVTRGAGVRFTAVSSHVSKAWSVLEQRPEVVLNGVDTDVWRAGPGGGRVVWSGRLVPEKAPHLAIRAARLAGRPITIAGPVSDPDYVRREIAPLLGDDVTYAGHLGQQALAALVGSAAVVLATPVWEEPFGLTVAEALSCGTPVVAFDRGGIREVIGSSGSGVLVPADDVAAMAAAIPLAERIDREAVRRHAERRLSLGRMVERYVDLYRVAVRAGHDPEVSRGVVTGQAQALEALQPALHREPAPLLTKMVGVADD</sequence>
<keyword evidence="2 5" id="KW-0808">Transferase</keyword>
<dbReference type="GO" id="GO:0016757">
    <property type="term" value="F:glycosyltransferase activity"/>
    <property type="evidence" value="ECO:0007669"/>
    <property type="project" value="UniProtKB-KW"/>
</dbReference>
<evidence type="ECO:0000313" key="6">
    <source>
        <dbReference type="Proteomes" id="UP000278440"/>
    </source>
</evidence>
<dbReference type="PANTHER" id="PTHR12526">
    <property type="entry name" value="GLYCOSYLTRANSFERASE"/>
    <property type="match status" value="1"/>
</dbReference>
<comment type="caution">
    <text evidence="5">The sequence shown here is derived from an EMBL/GenBank/DDBJ whole genome shotgun (WGS) entry which is preliminary data.</text>
</comment>
<dbReference type="InterPro" id="IPR001296">
    <property type="entry name" value="Glyco_trans_1"/>
</dbReference>
<organism evidence="5 6">
    <name type="scientific">Terracoccus luteus</name>
    <dbReference type="NCBI Taxonomy" id="53356"/>
    <lineage>
        <taxon>Bacteria</taxon>
        <taxon>Bacillati</taxon>
        <taxon>Actinomycetota</taxon>
        <taxon>Actinomycetes</taxon>
        <taxon>Micrococcales</taxon>
        <taxon>Intrasporangiaceae</taxon>
        <taxon>Terracoccus</taxon>
    </lineage>
</organism>
<evidence type="ECO:0000259" key="3">
    <source>
        <dbReference type="Pfam" id="PF00534"/>
    </source>
</evidence>
<evidence type="ECO:0000313" key="5">
    <source>
        <dbReference type="EMBL" id="RKT78804.1"/>
    </source>
</evidence>
<dbReference type="Gene3D" id="3.40.50.2000">
    <property type="entry name" value="Glycogen Phosphorylase B"/>
    <property type="match status" value="2"/>
</dbReference>
<evidence type="ECO:0000256" key="1">
    <source>
        <dbReference type="ARBA" id="ARBA00022676"/>
    </source>
</evidence>
<gene>
    <name evidence="5" type="ORF">DFJ68_2257</name>
</gene>
<evidence type="ECO:0000256" key="2">
    <source>
        <dbReference type="ARBA" id="ARBA00022679"/>
    </source>
</evidence>
<name>A0A495Y0Y6_9MICO</name>
<feature type="domain" description="Glycosyltransferase subfamily 4-like N-terminal" evidence="4">
    <location>
        <begin position="47"/>
        <end position="205"/>
    </location>
</feature>
<dbReference type="EMBL" id="RBXT01000001">
    <property type="protein sequence ID" value="RKT78804.1"/>
    <property type="molecule type" value="Genomic_DNA"/>
</dbReference>
<dbReference type="Pfam" id="PF13439">
    <property type="entry name" value="Glyco_transf_4"/>
    <property type="match status" value="1"/>
</dbReference>
<dbReference type="Pfam" id="PF00534">
    <property type="entry name" value="Glycos_transf_1"/>
    <property type="match status" value="1"/>
</dbReference>
<dbReference type="InterPro" id="IPR028098">
    <property type="entry name" value="Glyco_trans_4-like_N"/>
</dbReference>
<keyword evidence="1" id="KW-0328">Glycosyltransferase</keyword>
<dbReference type="PANTHER" id="PTHR12526:SF595">
    <property type="entry name" value="BLL5217 PROTEIN"/>
    <property type="match status" value="1"/>
</dbReference>
<accession>A0A495Y0Y6</accession>